<dbReference type="Pfam" id="PF13368">
    <property type="entry name" value="Toprim_C_rpt"/>
    <property type="match status" value="2"/>
</dbReference>
<evidence type="ECO:0000256" key="8">
    <source>
        <dbReference type="ARBA" id="ARBA00023125"/>
    </source>
</evidence>
<name>H8K806_RICAC</name>
<dbReference type="GO" id="GO:0003917">
    <property type="term" value="F:DNA topoisomerase type I (single strand cut, ATP-independent) activity"/>
    <property type="evidence" value="ECO:0007669"/>
    <property type="project" value="UniProtKB-UniRule"/>
</dbReference>
<dbReference type="KEGG" id="rau:MC5_05650"/>
<feature type="domain" description="Topo IA-type catalytic" evidence="12">
    <location>
        <begin position="132"/>
        <end position="568"/>
    </location>
</feature>
<comment type="function">
    <text evidence="10">Releases the supercoiling and torsional tension of DNA, which is introduced during the DNA replication and transcription, by transiently cleaving and rejoining one strand of the DNA duplex. Introduces a single-strand break via transesterification at a target site in duplex DNA. The scissile phosphodiester is attacked by the catalytic tyrosine of the enzyme, resulting in the formation of a DNA-(5'-phosphotyrosyl)-enzyme intermediate and the expulsion of a 3'-OH DNA strand. The free DNA strand then undergoes passage around the unbroken strand, thus removing DNA supercoils. Finally, in the religation step, the DNA 3'-OH attacks the covalent intermediate to expel the active-site tyrosine and restore the DNA phosphodiester backbone.</text>
</comment>
<dbReference type="eggNOG" id="COG0550">
    <property type="taxonomic scope" value="Bacteria"/>
</dbReference>
<dbReference type="STRING" id="1105110.MC5_05650"/>
<dbReference type="InterPro" id="IPR013498">
    <property type="entry name" value="Topo_IA_Znf"/>
</dbReference>
<dbReference type="Gene3D" id="3.30.65.10">
    <property type="entry name" value="Bacterial Topoisomerase I, domain 1"/>
    <property type="match status" value="1"/>
</dbReference>
<dbReference type="GO" id="GO:0006265">
    <property type="term" value="P:DNA topological change"/>
    <property type="evidence" value="ECO:0007669"/>
    <property type="project" value="UniProtKB-UniRule"/>
</dbReference>
<evidence type="ECO:0000256" key="7">
    <source>
        <dbReference type="ARBA" id="ARBA00023029"/>
    </source>
</evidence>
<dbReference type="InterPro" id="IPR013826">
    <property type="entry name" value="Topo_IA_cen_sub3"/>
</dbReference>
<comment type="caution">
    <text evidence="10">Lacks conserved residue(s) required for the propagation of feature annotation.</text>
</comment>
<evidence type="ECO:0000259" key="12">
    <source>
        <dbReference type="PROSITE" id="PS52039"/>
    </source>
</evidence>
<dbReference type="Gene3D" id="3.40.50.140">
    <property type="match status" value="1"/>
</dbReference>
<evidence type="ECO:0000313" key="14">
    <source>
        <dbReference type="Proteomes" id="UP000007589"/>
    </source>
</evidence>
<keyword evidence="5" id="KW-0862">Zinc</keyword>
<dbReference type="InterPro" id="IPR023405">
    <property type="entry name" value="Topo_IA_core_domain"/>
</dbReference>
<dbReference type="SMART" id="SM00493">
    <property type="entry name" value="TOPRIM"/>
    <property type="match status" value="1"/>
</dbReference>
<dbReference type="NCBIfam" id="TIGR01051">
    <property type="entry name" value="topA_bact"/>
    <property type="match status" value="1"/>
</dbReference>
<feature type="domain" description="Toprim" evidence="11">
    <location>
        <begin position="1"/>
        <end position="111"/>
    </location>
</feature>
<dbReference type="Pfam" id="PF01751">
    <property type="entry name" value="Toprim"/>
    <property type="match status" value="1"/>
</dbReference>
<evidence type="ECO:0000256" key="6">
    <source>
        <dbReference type="ARBA" id="ARBA00022842"/>
    </source>
</evidence>
<dbReference type="HAMAP" id="MF_00952">
    <property type="entry name" value="Topoisom_1_prok"/>
    <property type="match status" value="1"/>
</dbReference>
<dbReference type="Gene3D" id="2.70.20.10">
    <property type="entry name" value="Topoisomerase I, domain 3"/>
    <property type="match status" value="1"/>
</dbReference>
<dbReference type="PROSITE" id="PS00396">
    <property type="entry name" value="TOPO_IA_1"/>
    <property type="match status" value="1"/>
</dbReference>
<evidence type="ECO:0000256" key="4">
    <source>
        <dbReference type="ARBA" id="ARBA00022771"/>
    </source>
</evidence>
<feature type="active site" description="O-(5'-phospho-DNA)-tyrosine intermediate" evidence="10">
    <location>
        <position position="304"/>
    </location>
</feature>
<dbReference type="SUPFAM" id="SSF56712">
    <property type="entry name" value="Prokaryotic type I DNA topoisomerase"/>
    <property type="match status" value="1"/>
</dbReference>
<dbReference type="GO" id="GO:0005694">
    <property type="term" value="C:chromosome"/>
    <property type="evidence" value="ECO:0007669"/>
    <property type="project" value="InterPro"/>
</dbReference>
<dbReference type="InterPro" id="IPR034149">
    <property type="entry name" value="TOPRIM_TopoI"/>
</dbReference>
<dbReference type="PRINTS" id="PR00417">
    <property type="entry name" value="PRTPISMRASEI"/>
</dbReference>
<organism evidence="13 14">
    <name type="scientific">Rickettsia australis (strain Cutlack)</name>
    <dbReference type="NCBI Taxonomy" id="1105110"/>
    <lineage>
        <taxon>Bacteria</taxon>
        <taxon>Pseudomonadati</taxon>
        <taxon>Pseudomonadota</taxon>
        <taxon>Alphaproteobacteria</taxon>
        <taxon>Rickettsiales</taxon>
        <taxon>Rickettsiaceae</taxon>
        <taxon>Rickettsieae</taxon>
        <taxon>Rickettsia</taxon>
        <taxon>spotted fever group</taxon>
    </lineage>
</organism>
<dbReference type="HOGENOM" id="CLU_002929_0_2_5"/>
<dbReference type="Gene3D" id="1.10.290.10">
    <property type="entry name" value="Topoisomerase I, domain 4"/>
    <property type="match status" value="1"/>
</dbReference>
<dbReference type="InterPro" id="IPR006171">
    <property type="entry name" value="TOPRIM_dom"/>
</dbReference>
<keyword evidence="4" id="KW-0863">Zinc-finger</keyword>
<dbReference type="SUPFAM" id="SSF57783">
    <property type="entry name" value="Zinc beta-ribbon"/>
    <property type="match status" value="1"/>
</dbReference>
<dbReference type="InterPro" id="IPR003602">
    <property type="entry name" value="Topo_IA_DNA-bd_dom"/>
</dbReference>
<dbReference type="InterPro" id="IPR028612">
    <property type="entry name" value="Topoisom_1_IA"/>
</dbReference>
<dbReference type="SMART" id="SM00436">
    <property type="entry name" value="TOP1Bc"/>
    <property type="match status" value="1"/>
</dbReference>
<feature type="region of interest" description="Interaction with DNA" evidence="10">
    <location>
        <begin position="166"/>
        <end position="171"/>
    </location>
</feature>
<comment type="subunit">
    <text evidence="10">Monomer.</text>
</comment>
<evidence type="ECO:0000256" key="3">
    <source>
        <dbReference type="ARBA" id="ARBA00022723"/>
    </source>
</evidence>
<dbReference type="CDD" id="cd00186">
    <property type="entry name" value="TOP1Ac"/>
    <property type="match status" value="1"/>
</dbReference>
<dbReference type="EMBL" id="CP003338">
    <property type="protein sequence ID" value="AFC71399.1"/>
    <property type="molecule type" value="Genomic_DNA"/>
</dbReference>
<gene>
    <name evidence="10" type="primary">topA</name>
    <name evidence="13" type="ordered locus">MC5_05650</name>
</gene>
<evidence type="ECO:0000256" key="5">
    <source>
        <dbReference type="ARBA" id="ARBA00022833"/>
    </source>
</evidence>
<dbReference type="PROSITE" id="PS52039">
    <property type="entry name" value="TOPO_IA_2"/>
    <property type="match status" value="1"/>
</dbReference>
<feature type="site" description="Interaction with DNA" evidence="10">
    <location>
        <position position="143"/>
    </location>
</feature>
<keyword evidence="3" id="KW-0479">Metal-binding</keyword>
<comment type="catalytic activity">
    <reaction evidence="1 10">
        <text>ATP-independent breakage of single-stranded DNA, followed by passage and rejoining.</text>
        <dbReference type="EC" id="5.6.2.1"/>
    </reaction>
</comment>
<dbReference type="InterPro" id="IPR025589">
    <property type="entry name" value="Toprim_C_rpt"/>
</dbReference>
<dbReference type="EC" id="5.6.2.1" evidence="10"/>
<keyword evidence="6" id="KW-0460">Magnesium</keyword>
<evidence type="ECO:0000256" key="2">
    <source>
        <dbReference type="ARBA" id="ARBA00009446"/>
    </source>
</evidence>
<reference evidence="14" key="1">
    <citation type="submission" date="2012-02" db="EMBL/GenBank/DDBJ databases">
        <title>Complete genome sequence of Rickettsia australis strain Cutlack.</title>
        <authorList>
            <person name="Johnson S.L."/>
            <person name="Munk A.C."/>
            <person name="Han S."/>
            <person name="Bruce D.C."/>
            <person name="Dasch G.A."/>
        </authorList>
    </citation>
    <scope>NUCLEOTIDE SEQUENCE [LARGE SCALE GENOMIC DNA]</scope>
    <source>
        <strain evidence="14">Cutlack</strain>
    </source>
</reference>
<feature type="site" description="Interaction with DNA" evidence="10">
    <location>
        <position position="31"/>
    </location>
</feature>
<keyword evidence="14" id="KW-1185">Reference proteome</keyword>
<dbReference type="Proteomes" id="UP000007589">
    <property type="component" value="Chromosome"/>
</dbReference>
<keyword evidence="9 10" id="KW-0413">Isomerase</keyword>
<evidence type="ECO:0000256" key="1">
    <source>
        <dbReference type="ARBA" id="ARBA00000213"/>
    </source>
</evidence>
<feature type="site" description="Interaction with DNA" evidence="10">
    <location>
        <position position="158"/>
    </location>
</feature>
<dbReference type="PANTHER" id="PTHR42785:SF1">
    <property type="entry name" value="DNA TOPOISOMERASE"/>
    <property type="match status" value="1"/>
</dbReference>
<dbReference type="CDD" id="cd03363">
    <property type="entry name" value="TOPRIM_TopoIA_TopoI"/>
    <property type="match status" value="1"/>
</dbReference>
<protein>
    <recommendedName>
        <fullName evidence="10">DNA topoisomerase 1</fullName>
        <ecNumber evidence="10">5.6.2.1</ecNumber>
    </recommendedName>
    <alternativeName>
        <fullName evidence="10">DNA topoisomerase I</fullName>
    </alternativeName>
</protein>
<dbReference type="SMART" id="SM00437">
    <property type="entry name" value="TOP1Ac"/>
    <property type="match status" value="1"/>
</dbReference>
<dbReference type="Gene3D" id="1.10.460.10">
    <property type="entry name" value="Topoisomerase I, domain 2"/>
    <property type="match status" value="1"/>
</dbReference>
<evidence type="ECO:0000259" key="11">
    <source>
        <dbReference type="PROSITE" id="PS50880"/>
    </source>
</evidence>
<dbReference type="OrthoDB" id="9804262at2"/>
<dbReference type="RefSeq" id="WP_014412923.1">
    <property type="nucleotide sequence ID" value="NC_017058.1"/>
</dbReference>
<evidence type="ECO:0000256" key="9">
    <source>
        <dbReference type="ARBA" id="ARBA00023235"/>
    </source>
</evidence>
<keyword evidence="7 10" id="KW-0799">Topoisomerase</keyword>
<dbReference type="InterPro" id="IPR013825">
    <property type="entry name" value="Topo_IA_cen_sub2"/>
</dbReference>
<dbReference type="InterPro" id="IPR003601">
    <property type="entry name" value="Topo_IA_2"/>
</dbReference>
<feature type="site" description="Interaction with DNA" evidence="10">
    <location>
        <position position="146"/>
    </location>
</feature>
<dbReference type="InterPro" id="IPR013497">
    <property type="entry name" value="Topo_IA_cen"/>
</dbReference>
<evidence type="ECO:0000256" key="10">
    <source>
        <dbReference type="HAMAP-Rule" id="MF_00952"/>
    </source>
</evidence>
<accession>H8K806</accession>
<proteinExistence type="inferred from homology"/>
<dbReference type="PANTHER" id="PTHR42785">
    <property type="entry name" value="DNA TOPOISOMERASE, TYPE IA, CORE"/>
    <property type="match status" value="1"/>
</dbReference>
<keyword evidence="8 10" id="KW-0238">DNA-binding</keyword>
<dbReference type="GO" id="GO:0003677">
    <property type="term" value="F:DNA binding"/>
    <property type="evidence" value="ECO:0007669"/>
    <property type="project" value="UniProtKB-KW"/>
</dbReference>
<dbReference type="InterPro" id="IPR013824">
    <property type="entry name" value="Topo_IA_cen_sub1"/>
</dbReference>
<dbReference type="InterPro" id="IPR023406">
    <property type="entry name" value="Topo_IA_AS"/>
</dbReference>
<feature type="site" description="Interaction with DNA" evidence="10">
    <location>
        <position position="306"/>
    </location>
</feature>
<dbReference type="InterPro" id="IPR005733">
    <property type="entry name" value="TopoI_bac-type"/>
</dbReference>
<comment type="similarity">
    <text evidence="2 10">Belongs to the type IA topoisomerase family.</text>
</comment>
<dbReference type="InterPro" id="IPR000380">
    <property type="entry name" value="Topo_IA"/>
</dbReference>
<evidence type="ECO:0000313" key="13">
    <source>
        <dbReference type="EMBL" id="AFC71399.1"/>
    </source>
</evidence>
<dbReference type="Pfam" id="PF01131">
    <property type="entry name" value="Topoisom_bac"/>
    <property type="match status" value="1"/>
</dbReference>
<feature type="site" description="Interaction with DNA" evidence="10">
    <location>
        <position position="142"/>
    </location>
</feature>
<dbReference type="AlphaFoldDB" id="H8K806"/>
<dbReference type="PROSITE" id="PS50880">
    <property type="entry name" value="TOPRIM"/>
    <property type="match status" value="1"/>
</dbReference>
<dbReference type="GO" id="GO:0008270">
    <property type="term" value="F:zinc ion binding"/>
    <property type="evidence" value="ECO:0007669"/>
    <property type="project" value="UniProtKB-KW"/>
</dbReference>
<dbReference type="Pfam" id="PF01396">
    <property type="entry name" value="Zn_ribbon_Top1"/>
    <property type="match status" value="1"/>
</dbReference>
<sequence>MKLVIVESPAKAKTINKYLGDEFKVIASFGHIRDLPSKKGSVLPDENFAMKYGISDKASKYVDAIVKDAKKADAVYLATDPDREGESISWHVAEVIKETTKVKSDDFFKRVAFNEITKKAIIHAVENPRKLDTNLVNAQQARRALDYLVGFTLSPLLWRKLPGCKSAGRVQSVALRLICEREDKIERFKSEEYWDISLKIQNSNNELFTAKLTHVNDQKLEKFSIINEKDAKDLTEKLKSQKFHVDKIEKTQQKRAPQPPFITSSLQQEAARKLGFSAKKTMQIAQKLYEGVDIGKETIGLITYMRTDGVTLSNDAIADIRKLIDTSYGDKYLPSSPRIYKSKVKNAQEAHEAIRPTNITYTPDNLKEQLEKDYYKLYELIWKRTIACQMENVIMDVVVASLASENKEYLAKANGSTITFDGFYKIYRESVDDEAEEENKMLPPLKEQEPLKTKAIIPSQHFTEPPPRYSEASLVKKLEELGIGRPSTYASILSVLQDRKYVTLEKKRFIPEELGRLVTVFLVGFFRKYVEYDFTASLENELDEIAAGKLEWKASLNNFWSGFNHNIESVNEQKITEIISYVQKALDYHLFGENKESKVCPSCKTGELSLKLGKFGAFLACSNYPECTFRKSIVSGNDNNENEGELSAIPHENKILGTDKDGIEIYLKKGPYGPYIQHGEQEGKVKPKRSPVPASLNQHDITLEMALKLLSLPLKIGIHKDSGEEIMIGYGKFGPYIKYMSKFISIPKKYDFLNLSLDDAMKLIEENKAKLEKKQG</sequence>
<feature type="site" description="Interaction with DNA" evidence="10">
    <location>
        <position position="499"/>
    </location>
</feature>